<dbReference type="SUPFAM" id="SSF103481">
    <property type="entry name" value="Multidrug resistance efflux transporter EmrE"/>
    <property type="match status" value="2"/>
</dbReference>
<proteinExistence type="inferred from homology"/>
<reference evidence="8 9" key="1">
    <citation type="submission" date="2016-09" db="EMBL/GenBank/DDBJ databases">
        <title>Genome-resolved meta-omics ties microbial dynamics to process performance in biotechnology for thiocyanate degradation.</title>
        <authorList>
            <person name="Kantor R.S."/>
            <person name="Huddy R.J."/>
            <person name="Iyer R."/>
            <person name="Thomas B.C."/>
            <person name="Brown C.T."/>
            <person name="Anantharaman K."/>
            <person name="Tringe S."/>
            <person name="Hettich R.L."/>
            <person name="Harrison S.T."/>
            <person name="Banfield J.F."/>
        </authorList>
    </citation>
    <scope>NUCLEOTIDE SEQUENCE [LARGE SCALE GENOMIC DNA]</scope>
    <source>
        <strain evidence="8">59-99</strain>
    </source>
</reference>
<dbReference type="InterPro" id="IPR050638">
    <property type="entry name" value="AA-Vitamin_Transporters"/>
</dbReference>
<keyword evidence="3 6" id="KW-0812">Transmembrane</keyword>
<comment type="caution">
    <text evidence="8">The sequence shown here is derived from an EMBL/GenBank/DDBJ whole genome shotgun (WGS) entry which is preliminary data.</text>
</comment>
<accession>A0A1M3KXM9</accession>
<feature type="transmembrane region" description="Helical" evidence="6">
    <location>
        <begin position="6"/>
        <end position="25"/>
    </location>
</feature>
<feature type="transmembrane region" description="Helical" evidence="6">
    <location>
        <begin position="125"/>
        <end position="143"/>
    </location>
</feature>
<comment type="similarity">
    <text evidence="2">Belongs to the EamA transporter family.</text>
</comment>
<feature type="transmembrane region" description="Helical" evidence="6">
    <location>
        <begin position="258"/>
        <end position="279"/>
    </location>
</feature>
<dbReference type="Proteomes" id="UP000184233">
    <property type="component" value="Unassembled WGS sequence"/>
</dbReference>
<dbReference type="Pfam" id="PF00892">
    <property type="entry name" value="EamA"/>
    <property type="match status" value="2"/>
</dbReference>
<evidence type="ECO:0000256" key="2">
    <source>
        <dbReference type="ARBA" id="ARBA00007362"/>
    </source>
</evidence>
<feature type="transmembrane region" description="Helical" evidence="6">
    <location>
        <begin position="69"/>
        <end position="89"/>
    </location>
</feature>
<evidence type="ECO:0000259" key="7">
    <source>
        <dbReference type="Pfam" id="PF00892"/>
    </source>
</evidence>
<feature type="transmembrane region" description="Helical" evidence="6">
    <location>
        <begin position="101"/>
        <end position="119"/>
    </location>
</feature>
<feature type="transmembrane region" description="Helical" evidence="6">
    <location>
        <begin position="286"/>
        <end position="302"/>
    </location>
</feature>
<feature type="transmembrane region" description="Helical" evidence="6">
    <location>
        <begin position="37"/>
        <end position="57"/>
    </location>
</feature>
<evidence type="ECO:0000256" key="6">
    <source>
        <dbReference type="SAM" id="Phobius"/>
    </source>
</evidence>
<sequence length="304" mass="32226">MILGIAAALSTLLLWSVGTMAFLTASRAINPALLNRTRLALAVVATGILACILTPFWPWQLIRGATPTQWIWLGLSGIVGLTIGDFLGFSGLRILGARRQSVISTIAPAAAATAGFIALDERISWIGIGGMTLSIAGIMYSLSGTEERSDVDRDGYGSFTAGVLYTIGGAVCQGVGLVLAKLGLEEQPLSPFHATFLRMSIGFASTYLLDMMRRTRIYPMRTAFADKQGARSMLIGAVFGPIVGVTCSLIAVKHLDAGIAQTIFSLIPFVVMTIAAVRYRERLRPQVIIGAVIAVAGVILLVRG</sequence>
<feature type="transmembrane region" description="Helical" evidence="6">
    <location>
        <begin position="192"/>
        <end position="212"/>
    </location>
</feature>
<feature type="transmembrane region" description="Helical" evidence="6">
    <location>
        <begin position="233"/>
        <end position="252"/>
    </location>
</feature>
<comment type="subcellular location">
    <subcellularLocation>
        <location evidence="1">Membrane</location>
        <topology evidence="1">Multi-pass membrane protein</topology>
    </subcellularLocation>
</comment>
<dbReference type="PANTHER" id="PTHR32322">
    <property type="entry name" value="INNER MEMBRANE TRANSPORTER"/>
    <property type="match status" value="1"/>
</dbReference>
<evidence type="ECO:0000256" key="5">
    <source>
        <dbReference type="ARBA" id="ARBA00023136"/>
    </source>
</evidence>
<gene>
    <name evidence="8" type="ORF">BGO89_11575</name>
</gene>
<evidence type="ECO:0000256" key="4">
    <source>
        <dbReference type="ARBA" id="ARBA00022989"/>
    </source>
</evidence>
<dbReference type="STRING" id="1895771.BGO89_11575"/>
<evidence type="ECO:0000256" key="3">
    <source>
        <dbReference type="ARBA" id="ARBA00022692"/>
    </source>
</evidence>
<dbReference type="PANTHER" id="PTHR32322:SF2">
    <property type="entry name" value="EAMA DOMAIN-CONTAINING PROTEIN"/>
    <property type="match status" value="1"/>
</dbReference>
<dbReference type="InterPro" id="IPR037185">
    <property type="entry name" value="EmrE-like"/>
</dbReference>
<keyword evidence="4 6" id="KW-1133">Transmembrane helix</keyword>
<evidence type="ECO:0000313" key="8">
    <source>
        <dbReference type="EMBL" id="OJX57135.1"/>
    </source>
</evidence>
<feature type="domain" description="EamA" evidence="7">
    <location>
        <begin position="3"/>
        <end position="140"/>
    </location>
</feature>
<dbReference type="InterPro" id="IPR000620">
    <property type="entry name" value="EamA_dom"/>
</dbReference>
<dbReference type="AlphaFoldDB" id="A0A1M3KXM9"/>
<feature type="transmembrane region" description="Helical" evidence="6">
    <location>
        <begin position="155"/>
        <end position="180"/>
    </location>
</feature>
<dbReference type="GO" id="GO:0016020">
    <property type="term" value="C:membrane"/>
    <property type="evidence" value="ECO:0007669"/>
    <property type="project" value="UniProtKB-SubCell"/>
</dbReference>
<organism evidence="8 9">
    <name type="scientific">Candidatus Kapaibacterium thiocyanatum</name>
    <dbReference type="NCBI Taxonomy" id="1895771"/>
    <lineage>
        <taxon>Bacteria</taxon>
        <taxon>Pseudomonadati</taxon>
        <taxon>Candidatus Kapaibacteriota</taxon>
        <taxon>Candidatus Kapaibacteriia</taxon>
        <taxon>Candidatus Kapaibacteriales</taxon>
        <taxon>Candidatus Kapaibacteriaceae</taxon>
        <taxon>Candidatus Kapaibacterium</taxon>
    </lineage>
</organism>
<keyword evidence="5 6" id="KW-0472">Membrane</keyword>
<dbReference type="Gene3D" id="1.10.3730.20">
    <property type="match status" value="1"/>
</dbReference>
<name>A0A1M3KXM9_9BACT</name>
<protein>
    <recommendedName>
        <fullName evidence="7">EamA domain-containing protein</fullName>
    </recommendedName>
</protein>
<evidence type="ECO:0000313" key="9">
    <source>
        <dbReference type="Proteomes" id="UP000184233"/>
    </source>
</evidence>
<feature type="domain" description="EamA" evidence="7">
    <location>
        <begin position="161"/>
        <end position="302"/>
    </location>
</feature>
<dbReference type="EMBL" id="MKVH01000024">
    <property type="protein sequence ID" value="OJX57135.1"/>
    <property type="molecule type" value="Genomic_DNA"/>
</dbReference>
<evidence type="ECO:0000256" key="1">
    <source>
        <dbReference type="ARBA" id="ARBA00004141"/>
    </source>
</evidence>